<dbReference type="EMBL" id="DXCH01000287">
    <property type="protein sequence ID" value="HIZ08399.1"/>
    <property type="molecule type" value="Genomic_DNA"/>
</dbReference>
<protein>
    <submittedName>
        <fullName evidence="2">DUF5336 domain-containing protein</fullName>
    </submittedName>
</protein>
<evidence type="ECO:0000313" key="2">
    <source>
        <dbReference type="EMBL" id="HIZ08399.1"/>
    </source>
</evidence>
<evidence type="ECO:0000256" key="1">
    <source>
        <dbReference type="SAM" id="Phobius"/>
    </source>
</evidence>
<gene>
    <name evidence="2" type="ORF">IAA08_10765</name>
</gene>
<comment type="caution">
    <text evidence="2">The sequence shown here is derived from an EMBL/GenBank/DDBJ whole genome shotgun (WGS) entry which is preliminary data.</text>
</comment>
<reference evidence="2" key="1">
    <citation type="journal article" date="2021" name="PeerJ">
        <title>Extensive microbial diversity within the chicken gut microbiome revealed by metagenomics and culture.</title>
        <authorList>
            <person name="Gilroy R."/>
            <person name="Ravi A."/>
            <person name="Getino M."/>
            <person name="Pursley I."/>
            <person name="Horton D.L."/>
            <person name="Alikhan N.F."/>
            <person name="Baker D."/>
            <person name="Gharbi K."/>
            <person name="Hall N."/>
            <person name="Watson M."/>
            <person name="Adriaenssens E.M."/>
            <person name="Foster-Nyarko E."/>
            <person name="Jarju S."/>
            <person name="Secka A."/>
            <person name="Antonio M."/>
            <person name="Oren A."/>
            <person name="Chaudhuri R.R."/>
            <person name="La Ragione R."/>
            <person name="Hildebrand F."/>
            <person name="Pallen M.J."/>
        </authorList>
    </citation>
    <scope>NUCLEOTIDE SEQUENCE</scope>
    <source>
        <strain evidence="2">CHK192-9172</strain>
    </source>
</reference>
<proteinExistence type="predicted"/>
<reference evidence="2" key="2">
    <citation type="submission" date="2021-04" db="EMBL/GenBank/DDBJ databases">
        <authorList>
            <person name="Gilroy R."/>
        </authorList>
    </citation>
    <scope>NUCLEOTIDE SEQUENCE</scope>
    <source>
        <strain evidence="2">CHK192-9172</strain>
    </source>
</reference>
<keyword evidence="1" id="KW-0472">Membrane</keyword>
<organism evidence="2 3">
    <name type="scientific">Candidatus Eubacterium avistercoris</name>
    <dbReference type="NCBI Taxonomy" id="2838567"/>
    <lineage>
        <taxon>Bacteria</taxon>
        <taxon>Bacillati</taxon>
        <taxon>Bacillota</taxon>
        <taxon>Clostridia</taxon>
        <taxon>Eubacteriales</taxon>
        <taxon>Eubacteriaceae</taxon>
        <taxon>Eubacterium</taxon>
    </lineage>
</organism>
<keyword evidence="1" id="KW-0812">Transmembrane</keyword>
<dbReference type="AlphaFoldDB" id="A0A9D2D4K1"/>
<feature type="transmembrane region" description="Helical" evidence="1">
    <location>
        <begin position="473"/>
        <end position="498"/>
    </location>
</feature>
<name>A0A9D2D4K1_9FIRM</name>
<keyword evidence="1" id="KW-1133">Transmembrane helix</keyword>
<accession>A0A9D2D4K1</accession>
<evidence type="ECO:0000313" key="3">
    <source>
        <dbReference type="Proteomes" id="UP000824024"/>
    </source>
</evidence>
<sequence>MHTVIIANEKMTQLFRDYKNLFVPFLKDGEISFCDWNEEGPDLETALPDLAKATEGDHNWRAIVLNDPGHFMDSDGNEIFDEYNPYDYACNYKYEVPPVEDSSIPLIRLTHLLAGYPDLGVYDIVEKPVEERRNEDTVEYETQNFSDDIRKKHGYLQEKYSELLWRPKDLWLISIRRRRRKMNKKDLKEIWSTKLETESSRFWLRNNYPEICRFLCFDVSDIYNELYTRELFQFWLTVLTLAKNKIPASNIQAYRLYKVYCDFDKAMMKETFTDIYSVICQAKETVESSLKVLPERTFQSDEEILQLQPVPVVFENHDEQSAYVDTKNIGLSRDCPQNEEEFWKNSYKDIKNYLKMYVKEPRRAIDRAAEYTRNAEENFYDVEYELDKIQQEDLQETIYQLEEDILSSETMRIVDLDAYQNEMQETNDNVERVIRGRMTRKTAVAAGVIALVLFFCGFFPYLTASARDGFPTFLSGLKVVVICIACLAAGGFISLFVFRSRVQKAMHQFNYLTAKIITGINKGASTFEEYLSLICTYMKGQSIIQGTKDSENSVKSYRALLRMHKYAISETLDQIAMWCAAFDIKIKRRPIKASEEYYDFDMMPAKCPIYYMKPNTAEKNIKINGSGALLTGPYEFVTALNIEREEIYERGGDEA</sequence>
<dbReference type="Proteomes" id="UP000824024">
    <property type="component" value="Unassembled WGS sequence"/>
</dbReference>
<feature type="transmembrane region" description="Helical" evidence="1">
    <location>
        <begin position="442"/>
        <end position="461"/>
    </location>
</feature>